<evidence type="ECO:0000313" key="2">
    <source>
        <dbReference type="EMBL" id="TVX98712.1"/>
    </source>
</evidence>
<dbReference type="RefSeq" id="WP_144703586.1">
    <property type="nucleotide sequence ID" value="NZ_VNJJ01000008.1"/>
</dbReference>
<organism evidence="2 3">
    <name type="scientific">Cohnella terricola</name>
    <dbReference type="NCBI Taxonomy" id="1289167"/>
    <lineage>
        <taxon>Bacteria</taxon>
        <taxon>Bacillati</taxon>
        <taxon>Bacillota</taxon>
        <taxon>Bacilli</taxon>
        <taxon>Bacillales</taxon>
        <taxon>Paenibacillaceae</taxon>
        <taxon>Cohnella</taxon>
    </lineage>
</organism>
<dbReference type="Proteomes" id="UP000316330">
    <property type="component" value="Unassembled WGS sequence"/>
</dbReference>
<evidence type="ECO:0000256" key="1">
    <source>
        <dbReference type="SAM" id="MobiDB-lite"/>
    </source>
</evidence>
<accession>A0A559JFR1</accession>
<proteinExistence type="predicted"/>
<feature type="compositionally biased region" description="Low complexity" evidence="1">
    <location>
        <begin position="166"/>
        <end position="183"/>
    </location>
</feature>
<evidence type="ECO:0000313" key="3">
    <source>
        <dbReference type="Proteomes" id="UP000316330"/>
    </source>
</evidence>
<feature type="compositionally biased region" description="Polar residues" evidence="1">
    <location>
        <begin position="214"/>
        <end position="224"/>
    </location>
</feature>
<dbReference type="Pfam" id="PF06265">
    <property type="entry name" value="YutD-like"/>
    <property type="match status" value="1"/>
</dbReference>
<dbReference type="InterPro" id="IPR009370">
    <property type="entry name" value="YutD-like"/>
</dbReference>
<feature type="compositionally biased region" description="Low complexity" evidence="1">
    <location>
        <begin position="194"/>
        <end position="205"/>
    </location>
</feature>
<gene>
    <name evidence="2" type="ORF">FPZ45_15545</name>
</gene>
<protein>
    <submittedName>
        <fullName evidence="2">DUF1027 domain-containing protein</fullName>
    </submittedName>
</protein>
<reference evidence="2 3" key="1">
    <citation type="submission" date="2019-07" db="EMBL/GenBank/DDBJ databases">
        <authorList>
            <person name="Kim J."/>
        </authorList>
    </citation>
    <scope>NUCLEOTIDE SEQUENCE [LARGE SCALE GENOMIC DNA]</scope>
    <source>
        <strain evidence="2 3">G13</strain>
    </source>
</reference>
<feature type="region of interest" description="Disordered" evidence="1">
    <location>
        <begin position="160"/>
        <end position="299"/>
    </location>
</feature>
<keyword evidence="3" id="KW-1185">Reference proteome</keyword>
<dbReference type="Gene3D" id="3.50.4.20">
    <property type="match status" value="1"/>
</dbReference>
<dbReference type="OrthoDB" id="1650379at2"/>
<dbReference type="EMBL" id="VNJJ01000008">
    <property type="protein sequence ID" value="TVX98712.1"/>
    <property type="molecule type" value="Genomic_DNA"/>
</dbReference>
<dbReference type="AlphaFoldDB" id="A0A559JFR1"/>
<sequence length="299" mass="32702">MIFMAGGNAYSLVHEHKSGWNPEAFRERYSEVLERFDYIVGDWGYNQLRLRGFYHDGHPRAVKEYAISSFVDYINEYCNFGCAHFVLTKVDANALPPEAEISREESPEAKIAMNETGEQAAETAAALSGPIMRWPLKERAGGPVRVPNVTVSAVARAAADAERRNAAQQNDNSSGSSSFGRGNYSRHDSGGGPNRPNRSNNQSSGGERRHQSQSRDAGQASNKPNPRGPRPQNPDQSNRVPAEARTAESGSAQPRGEGSRPDGNRWQGRNRRRKSFGGKPGPRPEGAPRQDAGTPKSSE</sequence>
<dbReference type="InterPro" id="IPR038141">
    <property type="entry name" value="YutD-like_sf"/>
</dbReference>
<name>A0A559JFR1_9BACL</name>
<comment type="caution">
    <text evidence="2">The sequence shown here is derived from an EMBL/GenBank/DDBJ whole genome shotgun (WGS) entry which is preliminary data.</text>
</comment>